<evidence type="ECO:0000313" key="1">
    <source>
        <dbReference type="EMBL" id="KAH9836145.1"/>
    </source>
</evidence>
<reference evidence="1 2" key="1">
    <citation type="journal article" date="2021" name="Environ. Microbiol.">
        <title>Gene family expansions and transcriptome signatures uncover fungal adaptations to wood decay.</title>
        <authorList>
            <person name="Hage H."/>
            <person name="Miyauchi S."/>
            <person name="Viragh M."/>
            <person name="Drula E."/>
            <person name="Min B."/>
            <person name="Chaduli D."/>
            <person name="Navarro D."/>
            <person name="Favel A."/>
            <person name="Norest M."/>
            <person name="Lesage-Meessen L."/>
            <person name="Balint B."/>
            <person name="Merenyi Z."/>
            <person name="de Eugenio L."/>
            <person name="Morin E."/>
            <person name="Martinez A.T."/>
            <person name="Baldrian P."/>
            <person name="Stursova M."/>
            <person name="Martinez M.J."/>
            <person name="Novotny C."/>
            <person name="Magnuson J.K."/>
            <person name="Spatafora J.W."/>
            <person name="Maurice S."/>
            <person name="Pangilinan J."/>
            <person name="Andreopoulos W."/>
            <person name="LaButti K."/>
            <person name="Hundley H."/>
            <person name="Na H."/>
            <person name="Kuo A."/>
            <person name="Barry K."/>
            <person name="Lipzen A."/>
            <person name="Henrissat B."/>
            <person name="Riley R."/>
            <person name="Ahrendt S."/>
            <person name="Nagy L.G."/>
            <person name="Grigoriev I.V."/>
            <person name="Martin F."/>
            <person name="Rosso M.N."/>
        </authorList>
    </citation>
    <scope>NUCLEOTIDE SEQUENCE [LARGE SCALE GENOMIC DNA]</scope>
    <source>
        <strain evidence="1 2">CIRM-BRFM 1785</strain>
    </source>
</reference>
<evidence type="ECO:0000313" key="2">
    <source>
        <dbReference type="Proteomes" id="UP000814176"/>
    </source>
</evidence>
<dbReference type="EMBL" id="JADCUA010000011">
    <property type="protein sequence ID" value="KAH9836145.1"/>
    <property type="molecule type" value="Genomic_DNA"/>
</dbReference>
<proteinExistence type="predicted"/>
<dbReference type="RefSeq" id="XP_047778430.1">
    <property type="nucleotide sequence ID" value="XM_047919783.1"/>
</dbReference>
<name>A0ABQ8KFI2_9APHY</name>
<dbReference type="GeneID" id="72000515"/>
<organism evidence="1 2">
    <name type="scientific">Rhodofomes roseus</name>
    <dbReference type="NCBI Taxonomy" id="34475"/>
    <lineage>
        <taxon>Eukaryota</taxon>
        <taxon>Fungi</taxon>
        <taxon>Dikarya</taxon>
        <taxon>Basidiomycota</taxon>
        <taxon>Agaricomycotina</taxon>
        <taxon>Agaricomycetes</taxon>
        <taxon>Polyporales</taxon>
        <taxon>Rhodofomes</taxon>
    </lineage>
</organism>
<sequence>MAMLRSVLTWSLEAGSGDEDPGDTLKARNFMSWVRSVSGLDAHRGEGSAQIVQRVKDGFDRVLPAAVVALHQSACPARYWGRTPGVCSSELLTQLSGVRTICLPRDARPPKRLPQVTPITIPVLPRHNHRGVDIVGKHVLLERRRVGVATAMGRAFLAAPMPSTQYSPPTSVAGGAAADAMGQLRWELASAGETDGPLHESKCFTSGWPSCQSVADLLCQSCDPTGGSYVM</sequence>
<keyword evidence="2" id="KW-1185">Reference proteome</keyword>
<protein>
    <submittedName>
        <fullName evidence="1">Uncharacterized protein</fullName>
    </submittedName>
</protein>
<comment type="caution">
    <text evidence="1">The sequence shown here is derived from an EMBL/GenBank/DDBJ whole genome shotgun (WGS) entry which is preliminary data.</text>
</comment>
<accession>A0ABQ8KFI2</accession>
<dbReference type="Proteomes" id="UP000814176">
    <property type="component" value="Unassembled WGS sequence"/>
</dbReference>
<gene>
    <name evidence="1" type="ORF">C8Q71DRAFT_68320</name>
</gene>